<gene>
    <name evidence="2" type="ORF">ACFPB0_14605</name>
</gene>
<accession>A0ABV9NGD2</accession>
<keyword evidence="3" id="KW-1185">Reference proteome</keyword>
<evidence type="ECO:0000313" key="3">
    <source>
        <dbReference type="Proteomes" id="UP001596024"/>
    </source>
</evidence>
<comment type="caution">
    <text evidence="2">The sequence shown here is derived from an EMBL/GenBank/DDBJ whole genome shotgun (WGS) entry which is preliminary data.</text>
</comment>
<feature type="domain" description="KAP NTPase" evidence="1">
    <location>
        <begin position="14"/>
        <end position="379"/>
    </location>
</feature>
<organism evidence="2 3">
    <name type="scientific">Glycocaulis abyssi</name>
    <dbReference type="NCBI Taxonomy" id="1433403"/>
    <lineage>
        <taxon>Bacteria</taxon>
        <taxon>Pseudomonadati</taxon>
        <taxon>Pseudomonadota</taxon>
        <taxon>Alphaproteobacteria</taxon>
        <taxon>Maricaulales</taxon>
        <taxon>Maricaulaceae</taxon>
        <taxon>Glycocaulis</taxon>
    </lineage>
</organism>
<dbReference type="EMBL" id="JBHSGQ010000018">
    <property type="protein sequence ID" value="MFC4726519.1"/>
    <property type="molecule type" value="Genomic_DNA"/>
</dbReference>
<dbReference type="SUPFAM" id="SSF52540">
    <property type="entry name" value="P-loop containing nucleoside triphosphate hydrolases"/>
    <property type="match status" value="1"/>
</dbReference>
<name>A0ABV9NGD2_9PROT</name>
<dbReference type="RefSeq" id="WP_371393145.1">
    <property type="nucleotide sequence ID" value="NZ_CP163421.1"/>
</dbReference>
<reference evidence="3" key="1">
    <citation type="journal article" date="2019" name="Int. J. Syst. Evol. Microbiol.">
        <title>The Global Catalogue of Microorganisms (GCM) 10K type strain sequencing project: providing services to taxonomists for standard genome sequencing and annotation.</title>
        <authorList>
            <consortium name="The Broad Institute Genomics Platform"/>
            <consortium name="The Broad Institute Genome Sequencing Center for Infectious Disease"/>
            <person name="Wu L."/>
            <person name="Ma J."/>
        </authorList>
    </citation>
    <scope>NUCLEOTIDE SEQUENCE [LARGE SCALE GENOMIC DNA]</scope>
    <source>
        <strain evidence="3">CCUG 62981</strain>
    </source>
</reference>
<sequence>MWADAETDVDYLNYSEIAELVTELITDPDLLPISLGVFGGWGTGKSSTLNLVEAQLAAADSPPIIVKFDAWLYQDFDDARAALMSVIARSLYAAAPETLKDKAVGLIKRVNKLRLLGLAAEVGALAFGAPAFGVAARGVEALGDVAKGKADAKDIEAIRTAAEDVRERLTELVGPKSDRTPPDEIDAFRKEFGDLLGALDRQLVVFIDNLDRCLPTNAIHTLEAVRLFLFIPRTAFVVAADEDMIRHAVAQHFSNPAKRHVSDYLDKLIQVPVRVPRVGVQEVRAYLFMLYASRSKVEPEKLESLRQALIGNLQRTWQSDEQITVDSALSRLSRSGDEELQQAFSMADRMAPLLAKAARVSGNPRIVKRLLNVVRMRSSIARRRSMPLDDAVIAKLALFERCTDEAASLALHTLINQAEGGKPDALRRIEQNQPVSATDTLPEAWTNHLPFIKDWAILEPRLSGVDLRPAVYLARETVPVQIATSSASAALIAAVDILLKVATIASPAAKEALDAVPAIEHVALMEAVIAEMRKNSDWAKARSDFRGATLIASRSPEAGFLLARFIRSLQLSRLPPWMSTMLKDADWWKNTAK</sequence>
<protein>
    <submittedName>
        <fullName evidence="2">P-loop NTPase fold protein</fullName>
    </submittedName>
</protein>
<dbReference type="InterPro" id="IPR011646">
    <property type="entry name" value="KAP_P-loop"/>
</dbReference>
<evidence type="ECO:0000259" key="1">
    <source>
        <dbReference type="Pfam" id="PF07693"/>
    </source>
</evidence>
<dbReference type="Pfam" id="PF07693">
    <property type="entry name" value="KAP_NTPase"/>
    <property type="match status" value="1"/>
</dbReference>
<dbReference type="PANTHER" id="PTHR22674">
    <property type="entry name" value="NTPASE, KAP FAMILY P-LOOP DOMAIN-CONTAINING 1"/>
    <property type="match status" value="1"/>
</dbReference>
<evidence type="ECO:0000313" key="2">
    <source>
        <dbReference type="EMBL" id="MFC4726519.1"/>
    </source>
</evidence>
<proteinExistence type="predicted"/>
<dbReference type="PANTHER" id="PTHR22674:SF6">
    <property type="entry name" value="NTPASE KAP FAMILY P-LOOP DOMAIN-CONTAINING PROTEIN 1"/>
    <property type="match status" value="1"/>
</dbReference>
<dbReference type="Gene3D" id="3.40.50.300">
    <property type="entry name" value="P-loop containing nucleotide triphosphate hydrolases"/>
    <property type="match status" value="1"/>
</dbReference>
<dbReference type="Proteomes" id="UP001596024">
    <property type="component" value="Unassembled WGS sequence"/>
</dbReference>
<dbReference type="InterPro" id="IPR027417">
    <property type="entry name" value="P-loop_NTPase"/>
</dbReference>
<dbReference type="InterPro" id="IPR052754">
    <property type="entry name" value="NTPase_KAP_P-loop"/>
</dbReference>